<protein>
    <recommendedName>
        <fullName evidence="11">Foldase protein PrsA</fullName>
        <ecNumber evidence="11">5.2.1.8</ecNumber>
    </recommendedName>
</protein>
<feature type="region of interest" description="Disordered" evidence="12">
    <location>
        <begin position="276"/>
        <end position="313"/>
    </location>
</feature>
<comment type="caution">
    <text evidence="15">The sequence shown here is derived from an EMBL/GenBank/DDBJ whole genome shotgun (WGS) entry which is preliminary data.</text>
</comment>
<evidence type="ECO:0000256" key="13">
    <source>
        <dbReference type="SAM" id="SignalP"/>
    </source>
</evidence>
<evidence type="ECO:0000256" key="2">
    <source>
        <dbReference type="ARBA" id="ARBA00004193"/>
    </source>
</evidence>
<feature type="signal peptide" evidence="13">
    <location>
        <begin position="1"/>
        <end position="18"/>
    </location>
</feature>
<dbReference type="PROSITE" id="PS51257">
    <property type="entry name" value="PROKAR_LIPOPROTEIN"/>
    <property type="match status" value="1"/>
</dbReference>
<dbReference type="InterPro" id="IPR000297">
    <property type="entry name" value="PPIase_PpiC"/>
</dbReference>
<feature type="chain" id="PRO_5046833408" description="Foldase protein PrsA" evidence="13">
    <location>
        <begin position="19"/>
        <end position="313"/>
    </location>
</feature>
<dbReference type="InterPro" id="IPR050245">
    <property type="entry name" value="PrsA_foldase"/>
</dbReference>
<dbReference type="GO" id="GO:0003755">
    <property type="term" value="F:peptidyl-prolyl cis-trans isomerase activity"/>
    <property type="evidence" value="ECO:0007669"/>
    <property type="project" value="UniProtKB-EC"/>
</dbReference>
<dbReference type="InterPro" id="IPR023058">
    <property type="entry name" value="PPIase_PpiC_CS"/>
</dbReference>
<dbReference type="RefSeq" id="WP_251512054.1">
    <property type="nucleotide sequence ID" value="NZ_JAMBON010000004.1"/>
</dbReference>
<evidence type="ECO:0000256" key="8">
    <source>
        <dbReference type="ARBA" id="ARBA00023139"/>
    </source>
</evidence>
<organism evidence="15 16">
    <name type="scientific">Oceanobacillus luteolus</name>
    <dbReference type="NCBI Taxonomy" id="1274358"/>
    <lineage>
        <taxon>Bacteria</taxon>
        <taxon>Bacillati</taxon>
        <taxon>Bacillota</taxon>
        <taxon>Bacilli</taxon>
        <taxon>Bacillales</taxon>
        <taxon>Bacillaceae</taxon>
        <taxon>Oceanobacillus</taxon>
    </lineage>
</organism>
<dbReference type="SUPFAM" id="SSF109998">
    <property type="entry name" value="Triger factor/SurA peptide-binding domain-like"/>
    <property type="match status" value="1"/>
</dbReference>
<dbReference type="PROSITE" id="PS01096">
    <property type="entry name" value="PPIC_PPIASE_1"/>
    <property type="match status" value="1"/>
</dbReference>
<dbReference type="EC" id="5.2.1.8" evidence="11"/>
<evidence type="ECO:0000259" key="14">
    <source>
        <dbReference type="PROSITE" id="PS50198"/>
    </source>
</evidence>
<comment type="similarity">
    <text evidence="3 11">Belongs to the PrsA family.</text>
</comment>
<keyword evidence="16" id="KW-1185">Reference proteome</keyword>
<name>A0ABW4HTJ0_9BACI</name>
<comment type="catalytic activity">
    <reaction evidence="1 11">
        <text>[protein]-peptidylproline (omega=180) = [protein]-peptidylproline (omega=0)</text>
        <dbReference type="Rhea" id="RHEA:16237"/>
        <dbReference type="Rhea" id="RHEA-COMP:10747"/>
        <dbReference type="Rhea" id="RHEA-COMP:10748"/>
        <dbReference type="ChEBI" id="CHEBI:83833"/>
        <dbReference type="ChEBI" id="CHEBI:83834"/>
        <dbReference type="EC" id="5.2.1.8"/>
    </reaction>
</comment>
<keyword evidence="4 11" id="KW-1003">Cell membrane</keyword>
<evidence type="ECO:0000256" key="7">
    <source>
        <dbReference type="ARBA" id="ARBA00023136"/>
    </source>
</evidence>
<gene>
    <name evidence="11" type="primary">prsA</name>
    <name evidence="15" type="ORF">ACFSBH_10600</name>
</gene>
<evidence type="ECO:0000256" key="11">
    <source>
        <dbReference type="HAMAP-Rule" id="MF_01145"/>
    </source>
</evidence>
<evidence type="ECO:0000313" key="16">
    <source>
        <dbReference type="Proteomes" id="UP001597221"/>
    </source>
</evidence>
<dbReference type="Proteomes" id="UP001597221">
    <property type="component" value="Unassembled WGS sequence"/>
</dbReference>
<dbReference type="Gene3D" id="3.10.50.40">
    <property type="match status" value="1"/>
</dbReference>
<keyword evidence="6 11" id="KW-0697">Rotamase</keyword>
<keyword evidence="7 11" id="KW-0472">Membrane</keyword>
<sequence>MKKLATLAIATASALTLAACSSGDSETVVETSAGNITKEEFYEELKDRYGEEVLSELVTVKVLEDKYEVTDDMVQAEIDKAKEQFGENFDMVLMQSGFESEEDYADVLYISLLQEQALSEDIEITEEEIKEHYERTKYEIDAQHILVEDEETALEVKEKLDDGEDFGELAAEYSMDGTAQDEGNLGYFSTGQMVPEFEEAAYNMEVGEISDPVQTTYGYHIIKVNDIRELEDVEEFEDVKDDIRRELQISKMDMSQAASKIDSIIQEADVDVKIKEFEDLFTPAEQEEQTGEEGSGEETGDEDSEEKDEEAKG</sequence>
<feature type="compositionally biased region" description="Acidic residues" evidence="12">
    <location>
        <begin position="285"/>
        <end position="313"/>
    </location>
</feature>
<feature type="domain" description="PpiC" evidence="14">
    <location>
        <begin position="137"/>
        <end position="226"/>
    </location>
</feature>
<keyword evidence="5 11" id="KW-0732">Signal</keyword>
<keyword evidence="8 11" id="KW-0564">Palmitate</keyword>
<evidence type="ECO:0000256" key="3">
    <source>
        <dbReference type="ARBA" id="ARBA00006071"/>
    </source>
</evidence>
<evidence type="ECO:0000256" key="4">
    <source>
        <dbReference type="ARBA" id="ARBA00022475"/>
    </source>
</evidence>
<evidence type="ECO:0000313" key="15">
    <source>
        <dbReference type="EMBL" id="MFD1608104.1"/>
    </source>
</evidence>
<proteinExistence type="inferred from homology"/>
<dbReference type="PROSITE" id="PS50198">
    <property type="entry name" value="PPIC_PPIASE_2"/>
    <property type="match status" value="1"/>
</dbReference>
<reference evidence="16" key="1">
    <citation type="journal article" date="2019" name="Int. J. Syst. Evol. Microbiol.">
        <title>The Global Catalogue of Microorganisms (GCM) 10K type strain sequencing project: providing services to taxonomists for standard genome sequencing and annotation.</title>
        <authorList>
            <consortium name="The Broad Institute Genomics Platform"/>
            <consortium name="The Broad Institute Genome Sequencing Center for Infectious Disease"/>
            <person name="Wu L."/>
            <person name="Ma J."/>
        </authorList>
    </citation>
    <scope>NUCLEOTIDE SEQUENCE [LARGE SCALE GENOMIC DNA]</scope>
    <source>
        <strain evidence="16">CGMCC 1.12376</strain>
    </source>
</reference>
<dbReference type="InterPro" id="IPR027304">
    <property type="entry name" value="Trigger_fact/SurA_dom_sf"/>
</dbReference>
<keyword evidence="9 11" id="KW-0413">Isomerase</keyword>
<evidence type="ECO:0000256" key="10">
    <source>
        <dbReference type="ARBA" id="ARBA00023288"/>
    </source>
</evidence>
<dbReference type="InterPro" id="IPR023059">
    <property type="entry name" value="Foldase_PrsA"/>
</dbReference>
<dbReference type="PANTHER" id="PTHR47245:SF1">
    <property type="entry name" value="FOLDASE PROTEIN PRSA"/>
    <property type="match status" value="1"/>
</dbReference>
<dbReference type="EMBL" id="JBHUDE010000046">
    <property type="protein sequence ID" value="MFD1608104.1"/>
    <property type="molecule type" value="Genomic_DNA"/>
</dbReference>
<evidence type="ECO:0000256" key="1">
    <source>
        <dbReference type="ARBA" id="ARBA00000971"/>
    </source>
</evidence>
<dbReference type="SUPFAM" id="SSF54534">
    <property type="entry name" value="FKBP-like"/>
    <property type="match status" value="1"/>
</dbReference>
<evidence type="ECO:0000256" key="9">
    <source>
        <dbReference type="ARBA" id="ARBA00023235"/>
    </source>
</evidence>
<evidence type="ECO:0000256" key="5">
    <source>
        <dbReference type="ARBA" id="ARBA00022729"/>
    </source>
</evidence>
<dbReference type="InterPro" id="IPR046357">
    <property type="entry name" value="PPIase_dom_sf"/>
</dbReference>
<evidence type="ECO:0000256" key="6">
    <source>
        <dbReference type="ARBA" id="ARBA00023110"/>
    </source>
</evidence>
<evidence type="ECO:0000256" key="12">
    <source>
        <dbReference type="SAM" id="MobiDB-lite"/>
    </source>
</evidence>
<dbReference type="PANTHER" id="PTHR47245">
    <property type="entry name" value="PEPTIDYLPROLYL ISOMERASE"/>
    <property type="match status" value="1"/>
</dbReference>
<dbReference type="HAMAP" id="MF_01145">
    <property type="entry name" value="Foldase_PrsA"/>
    <property type="match status" value="1"/>
</dbReference>
<comment type="function">
    <text evidence="11">Plays a major role in protein secretion by helping the post-translocational extracellular folding of several secreted proteins.</text>
</comment>
<keyword evidence="10 11" id="KW-0449">Lipoprotein</keyword>
<dbReference type="Pfam" id="PF00639">
    <property type="entry name" value="Rotamase"/>
    <property type="match status" value="1"/>
</dbReference>
<comment type="subcellular location">
    <subcellularLocation>
        <location evidence="2 11">Cell membrane</location>
        <topology evidence="2 11">Lipid-anchor</topology>
    </subcellularLocation>
</comment>
<accession>A0ABW4HTJ0</accession>